<sequence>MSKSLSYLKAACRELGLQIEPGFVIKTQAGAVQAEARIVHLGSVNGMLIFSNYSQLREHQSELLTGGYGFSVLDTPLHNETYDLESYIEMFRDWGWAGPEAERPEWMDE</sequence>
<organism evidence="1 2">
    <name type="scientific">Dyella mobilis</name>
    <dbReference type="NCBI Taxonomy" id="1849582"/>
    <lineage>
        <taxon>Bacteria</taxon>
        <taxon>Pseudomonadati</taxon>
        <taxon>Pseudomonadota</taxon>
        <taxon>Gammaproteobacteria</taxon>
        <taxon>Lysobacterales</taxon>
        <taxon>Rhodanobacteraceae</taxon>
        <taxon>Dyella</taxon>
    </lineage>
</organism>
<evidence type="ECO:0000313" key="2">
    <source>
        <dbReference type="Proteomes" id="UP001430193"/>
    </source>
</evidence>
<dbReference type="EMBL" id="JADIKF010000039">
    <property type="protein sequence ID" value="MBM7130648.1"/>
    <property type="molecule type" value="Genomic_DNA"/>
</dbReference>
<proteinExistence type="predicted"/>
<keyword evidence="2" id="KW-1185">Reference proteome</keyword>
<dbReference type="Proteomes" id="UP001430193">
    <property type="component" value="Unassembled WGS sequence"/>
</dbReference>
<name>A0ABS2KI98_9GAMM</name>
<dbReference type="RefSeq" id="WP_204632210.1">
    <property type="nucleotide sequence ID" value="NZ_BSOC01000002.1"/>
</dbReference>
<protein>
    <submittedName>
        <fullName evidence="1">Uncharacterized protein</fullName>
    </submittedName>
</protein>
<accession>A0ABS2KI98</accession>
<comment type="caution">
    <text evidence="1">The sequence shown here is derived from an EMBL/GenBank/DDBJ whole genome shotgun (WGS) entry which is preliminary data.</text>
</comment>
<evidence type="ECO:0000313" key="1">
    <source>
        <dbReference type="EMBL" id="MBM7130648.1"/>
    </source>
</evidence>
<gene>
    <name evidence="1" type="ORF">ISS99_14005</name>
</gene>
<reference evidence="1" key="1">
    <citation type="submission" date="2020-10" db="EMBL/GenBank/DDBJ databases">
        <title>Phylogeny of dyella-like bacteria.</title>
        <authorList>
            <person name="Fu J."/>
        </authorList>
    </citation>
    <scope>NUCLEOTIDE SEQUENCE</scope>
    <source>
        <strain evidence="1">DHON07</strain>
    </source>
</reference>